<protein>
    <submittedName>
        <fullName evidence="2">Hypothetical_protein</fullName>
    </submittedName>
</protein>
<reference evidence="1" key="1">
    <citation type="submission" date="2023-06" db="EMBL/GenBank/DDBJ databases">
        <authorList>
            <person name="Kurt Z."/>
        </authorList>
    </citation>
    <scope>NUCLEOTIDE SEQUENCE</scope>
</reference>
<organism evidence="1">
    <name type="scientific">Hexamita inflata</name>
    <dbReference type="NCBI Taxonomy" id="28002"/>
    <lineage>
        <taxon>Eukaryota</taxon>
        <taxon>Metamonada</taxon>
        <taxon>Diplomonadida</taxon>
        <taxon>Hexamitidae</taxon>
        <taxon>Hexamitinae</taxon>
        <taxon>Hexamita</taxon>
    </lineage>
</organism>
<proteinExistence type="predicted"/>
<dbReference type="EMBL" id="CATOUU010000660">
    <property type="protein sequence ID" value="CAI9939082.1"/>
    <property type="molecule type" value="Genomic_DNA"/>
</dbReference>
<keyword evidence="3" id="KW-1185">Reference proteome</keyword>
<name>A0AA86PIT4_9EUKA</name>
<dbReference type="Proteomes" id="UP001642409">
    <property type="component" value="Unassembled WGS sequence"/>
</dbReference>
<comment type="caution">
    <text evidence="1">The sequence shown here is derived from an EMBL/GenBank/DDBJ whole genome shotgun (WGS) entry which is preliminary data.</text>
</comment>
<accession>A0AA86PIT4</accession>
<dbReference type="AlphaFoldDB" id="A0AA86PIT4"/>
<gene>
    <name evidence="1" type="ORF">HINF_LOCUS26727</name>
    <name evidence="2" type="ORF">HINF_LOCUS28490</name>
</gene>
<evidence type="ECO:0000313" key="3">
    <source>
        <dbReference type="Proteomes" id="UP001642409"/>
    </source>
</evidence>
<reference evidence="2 3" key="2">
    <citation type="submission" date="2024-07" db="EMBL/GenBank/DDBJ databases">
        <authorList>
            <person name="Akdeniz Z."/>
        </authorList>
    </citation>
    <scope>NUCLEOTIDE SEQUENCE [LARGE SCALE GENOMIC DNA]</scope>
</reference>
<evidence type="ECO:0000313" key="2">
    <source>
        <dbReference type="EMBL" id="CAL6022107.1"/>
    </source>
</evidence>
<evidence type="ECO:0000313" key="1">
    <source>
        <dbReference type="EMBL" id="CAI9939082.1"/>
    </source>
</evidence>
<dbReference type="EMBL" id="CAXDID020000090">
    <property type="protein sequence ID" value="CAL6022107.1"/>
    <property type="molecule type" value="Genomic_DNA"/>
</dbReference>
<sequence>MNTHYKPLSLLRKITTQDTIIKYKAVPLPKTSPLNYQKPKLRTCLTVSHEISTVKPIVKNNCSDKVQKPHNWNQFLSENSELEFEQSNLTLIISQFNSLDNDFLPLVNMIRQNINGLEFKNQKLDELLYLSTSHEATMDLLITSHAQLYLNIAE</sequence>